<dbReference type="InterPro" id="IPR055170">
    <property type="entry name" value="GFO_IDH_MocA-like_dom"/>
</dbReference>
<keyword evidence="4" id="KW-1185">Reference proteome</keyword>
<accession>A0A345Z3M6</accession>
<dbReference type="AlphaFoldDB" id="A0A345Z3M6"/>
<dbReference type="InterPro" id="IPR036291">
    <property type="entry name" value="NAD(P)-bd_dom_sf"/>
</dbReference>
<dbReference type="PANTHER" id="PTHR43054:SF1">
    <property type="entry name" value="SCYLLO-INOSITOL 2-DEHYDROGENASE (NADP(+)) IOLU"/>
    <property type="match status" value="1"/>
</dbReference>
<evidence type="ECO:0000259" key="2">
    <source>
        <dbReference type="Pfam" id="PF22725"/>
    </source>
</evidence>
<organism evidence="3 4">
    <name type="scientific">Spiroplasma alleghenense</name>
    <dbReference type="NCBI Taxonomy" id="216931"/>
    <lineage>
        <taxon>Bacteria</taxon>
        <taxon>Bacillati</taxon>
        <taxon>Mycoplasmatota</taxon>
        <taxon>Mollicutes</taxon>
        <taxon>Entomoplasmatales</taxon>
        <taxon>Spiroplasmataceae</taxon>
        <taxon>Spiroplasma</taxon>
    </lineage>
</organism>
<dbReference type="Gene3D" id="3.30.360.10">
    <property type="entry name" value="Dihydrodipicolinate Reductase, domain 2"/>
    <property type="match status" value="1"/>
</dbReference>
<evidence type="ECO:0000313" key="4">
    <source>
        <dbReference type="Proteomes" id="UP000254792"/>
    </source>
</evidence>
<dbReference type="Pfam" id="PF22725">
    <property type="entry name" value="GFO_IDH_MocA_C3"/>
    <property type="match status" value="1"/>
</dbReference>
<dbReference type="RefSeq" id="WP_115558113.1">
    <property type="nucleotide sequence ID" value="NZ_CP031376.1"/>
</dbReference>
<proteinExistence type="predicted"/>
<dbReference type="GO" id="GO:0000166">
    <property type="term" value="F:nucleotide binding"/>
    <property type="evidence" value="ECO:0007669"/>
    <property type="project" value="InterPro"/>
</dbReference>
<name>A0A345Z3M6_9MOLU</name>
<gene>
    <name evidence="3" type="ORF">SALLE_v1c05310</name>
</gene>
<dbReference type="Gene3D" id="3.40.50.720">
    <property type="entry name" value="NAD(P)-binding Rossmann-like Domain"/>
    <property type="match status" value="1"/>
</dbReference>
<feature type="domain" description="Gfo/Idh/MocA-like oxidoreductase N-terminal" evidence="1">
    <location>
        <begin position="2"/>
        <end position="120"/>
    </location>
</feature>
<protein>
    <submittedName>
        <fullName evidence="3">Oxidoreductase</fullName>
    </submittedName>
</protein>
<dbReference type="KEGG" id="salx:SALLE_v1c05310"/>
<dbReference type="Proteomes" id="UP000254792">
    <property type="component" value="Chromosome"/>
</dbReference>
<reference evidence="3 4" key="1">
    <citation type="submission" date="2018-07" db="EMBL/GenBank/DDBJ databases">
        <title>Complete genome sequence of Spiroplasma alleghenense PLHS-1 (ATCC 51752).</title>
        <authorList>
            <person name="Chou L."/>
            <person name="Lee T.-Y."/>
            <person name="Tsai Y.-M."/>
            <person name="Kuo C.-H."/>
        </authorList>
    </citation>
    <scope>NUCLEOTIDE SEQUENCE [LARGE SCALE GENOMIC DNA]</scope>
    <source>
        <strain evidence="3 4">PLHS-1</strain>
    </source>
</reference>
<dbReference type="EMBL" id="CP031376">
    <property type="protein sequence ID" value="AXK51205.1"/>
    <property type="molecule type" value="Genomic_DNA"/>
</dbReference>
<feature type="domain" description="GFO/IDH/MocA-like oxidoreductase" evidence="2">
    <location>
        <begin position="164"/>
        <end position="235"/>
    </location>
</feature>
<sequence length="326" mass="37058">MIKIATIGTSQICEQFIAAAQKNVAIKIACVYSRSIERAKEFIQKCNIKTAKAVNKFDVLVDEIDAVYISSPNGLHYEQAKYFLLQQKHVFVEKPITLKFEEAVELSEIASRNNVILMEAFKTIHVPQFKNLVDWVQNNNPFLANLSFNQYSSRMKDIKKGVYESVFDSNLGKGSTYDTLIYPVELAVSLFGPVKEIKAMAHFLPNHVGLNNTVILRHQNDTLVNIVNSKASHGKIGSELLSDEETLVFEGLTKINKISVSQREENLKTVFEAPKNQDAFDYEIQTFVEMVLNLEFNLRDYLLEISIEAIRVLNMIELDQEKIGEN</sequence>
<dbReference type="SUPFAM" id="SSF55347">
    <property type="entry name" value="Glyceraldehyde-3-phosphate dehydrogenase-like, C-terminal domain"/>
    <property type="match status" value="1"/>
</dbReference>
<evidence type="ECO:0000313" key="3">
    <source>
        <dbReference type="EMBL" id="AXK51205.1"/>
    </source>
</evidence>
<dbReference type="InterPro" id="IPR000683">
    <property type="entry name" value="Gfo/Idh/MocA-like_OxRdtase_N"/>
</dbReference>
<dbReference type="PANTHER" id="PTHR43054">
    <property type="match status" value="1"/>
</dbReference>
<dbReference type="Pfam" id="PF01408">
    <property type="entry name" value="GFO_IDH_MocA"/>
    <property type="match status" value="1"/>
</dbReference>
<dbReference type="OrthoDB" id="9815825at2"/>
<evidence type="ECO:0000259" key="1">
    <source>
        <dbReference type="Pfam" id="PF01408"/>
    </source>
</evidence>
<dbReference type="SUPFAM" id="SSF51735">
    <property type="entry name" value="NAD(P)-binding Rossmann-fold domains"/>
    <property type="match status" value="1"/>
</dbReference>